<proteinExistence type="predicted"/>
<dbReference type="RefSeq" id="WP_122186646.1">
    <property type="nucleotide sequence ID" value="NZ_RFFH01000001.1"/>
</dbReference>
<protein>
    <recommendedName>
        <fullName evidence="3">ABM domain-containing protein</fullName>
    </recommendedName>
</protein>
<sequence length="109" mass="12249">MTESLPATAVVRVGRATFEPSRYAEFDALVRKQAEYLVPAIEELPGLLHWFTGVSPEGSMVQISVWDTEEHAEQMDELKLMAVVARGEMEAIGGKFIRPIINYPIDWTI</sequence>
<reference evidence="1 2" key="1">
    <citation type="submission" date="2018-10" db="EMBL/GenBank/DDBJ databases">
        <title>Isolation from cow dung.</title>
        <authorList>
            <person name="Ling L."/>
        </authorList>
    </citation>
    <scope>NUCLEOTIDE SEQUENCE [LARGE SCALE GENOMIC DNA]</scope>
    <source>
        <strain evidence="1 2">NEAU-LL90</strain>
    </source>
</reference>
<evidence type="ECO:0000313" key="1">
    <source>
        <dbReference type="EMBL" id="RMI35670.1"/>
    </source>
</evidence>
<gene>
    <name evidence="1" type="ORF">EBN03_05460</name>
</gene>
<keyword evidence="2" id="KW-1185">Reference proteome</keyword>
<organism evidence="1 2">
    <name type="scientific">Nocardia stercoris</name>
    <dbReference type="NCBI Taxonomy" id="2483361"/>
    <lineage>
        <taxon>Bacteria</taxon>
        <taxon>Bacillati</taxon>
        <taxon>Actinomycetota</taxon>
        <taxon>Actinomycetes</taxon>
        <taxon>Mycobacteriales</taxon>
        <taxon>Nocardiaceae</taxon>
        <taxon>Nocardia</taxon>
    </lineage>
</organism>
<comment type="caution">
    <text evidence="1">The sequence shown here is derived from an EMBL/GenBank/DDBJ whole genome shotgun (WGS) entry which is preliminary data.</text>
</comment>
<evidence type="ECO:0000313" key="2">
    <source>
        <dbReference type="Proteomes" id="UP000279275"/>
    </source>
</evidence>
<dbReference type="AlphaFoldDB" id="A0A3M2LFR8"/>
<dbReference type="Proteomes" id="UP000279275">
    <property type="component" value="Unassembled WGS sequence"/>
</dbReference>
<evidence type="ECO:0008006" key="3">
    <source>
        <dbReference type="Google" id="ProtNLM"/>
    </source>
</evidence>
<dbReference type="EMBL" id="RFFH01000001">
    <property type="protein sequence ID" value="RMI35670.1"/>
    <property type="molecule type" value="Genomic_DNA"/>
</dbReference>
<dbReference type="OrthoDB" id="9153483at2"/>
<accession>A0A3M2LFR8</accession>
<name>A0A3M2LFR8_9NOCA</name>